<dbReference type="GO" id="GO:0055064">
    <property type="term" value="P:chloride ion homeostasis"/>
    <property type="evidence" value="ECO:0007669"/>
    <property type="project" value="TreeGrafter"/>
</dbReference>
<dbReference type="WBParaSite" id="PSU_v2.g4725.t1">
    <property type="protein sequence ID" value="PSU_v2.g4725.t1"/>
    <property type="gene ID" value="PSU_v2.g4725"/>
</dbReference>
<evidence type="ECO:0000256" key="4">
    <source>
        <dbReference type="ARBA" id="ARBA00023136"/>
    </source>
</evidence>
<feature type="domain" description="SLC12A transporter C-terminal" evidence="5">
    <location>
        <begin position="5"/>
        <end position="173"/>
    </location>
</feature>
<keyword evidence="2" id="KW-0812">Transmembrane</keyword>
<dbReference type="GO" id="GO:0055075">
    <property type="term" value="P:potassium ion homeostasis"/>
    <property type="evidence" value="ECO:0007669"/>
    <property type="project" value="TreeGrafter"/>
</dbReference>
<comment type="subcellular location">
    <subcellularLocation>
        <location evidence="1">Membrane</location>
        <topology evidence="1">Multi-pass membrane protein</topology>
    </subcellularLocation>
</comment>
<dbReference type="GO" id="GO:0016020">
    <property type="term" value="C:membrane"/>
    <property type="evidence" value="ECO:0007669"/>
    <property type="project" value="UniProtKB-SubCell"/>
</dbReference>
<name>A0A914YX91_9BILA</name>
<dbReference type="AlphaFoldDB" id="A0A914YX91"/>
<accession>A0A914YX91</accession>
<evidence type="ECO:0000259" key="5">
    <source>
        <dbReference type="Pfam" id="PF03522"/>
    </source>
</evidence>
<evidence type="ECO:0000313" key="7">
    <source>
        <dbReference type="WBParaSite" id="PSU_v2.g4725.t1"/>
    </source>
</evidence>
<dbReference type="PANTHER" id="PTHR11827:SF103">
    <property type="entry name" value="SODIUM CHLORIDE COTRANSPORTER 69, ISOFORM E"/>
    <property type="match status" value="1"/>
</dbReference>
<dbReference type="InterPro" id="IPR004842">
    <property type="entry name" value="SLC12A_fam"/>
</dbReference>
<evidence type="ECO:0000256" key="2">
    <source>
        <dbReference type="ARBA" id="ARBA00022692"/>
    </source>
</evidence>
<evidence type="ECO:0000313" key="6">
    <source>
        <dbReference type="Proteomes" id="UP000887577"/>
    </source>
</evidence>
<proteinExistence type="predicted"/>
<sequence>MKAKTKRHYQKHLTPEQTEILHSLNQFRTTVENGTIDVWWLYDDGGLALLLPYLLTQNRSYLEGARLRIFTVSNHPSSSENEEKELAALLSKFRIQFDEITVVKNDDKDPKPETISEFEKLIQPFYIGSENDEFQEGLILEAELENNKDKTKRILKMSEFLRTYSSESNLVVM</sequence>
<dbReference type="PANTHER" id="PTHR11827">
    <property type="entry name" value="SOLUTE CARRIER FAMILY 12, CATION COTRANSPORTERS"/>
    <property type="match status" value="1"/>
</dbReference>
<reference evidence="7" key="1">
    <citation type="submission" date="2022-11" db="UniProtKB">
        <authorList>
            <consortium name="WormBaseParasite"/>
        </authorList>
    </citation>
    <scope>IDENTIFICATION</scope>
</reference>
<dbReference type="GO" id="GO:0006884">
    <property type="term" value="P:cell volume homeostasis"/>
    <property type="evidence" value="ECO:0007669"/>
    <property type="project" value="TreeGrafter"/>
</dbReference>
<evidence type="ECO:0000256" key="3">
    <source>
        <dbReference type="ARBA" id="ARBA00022989"/>
    </source>
</evidence>
<dbReference type="GO" id="GO:1990573">
    <property type="term" value="P:potassium ion import across plasma membrane"/>
    <property type="evidence" value="ECO:0007669"/>
    <property type="project" value="TreeGrafter"/>
</dbReference>
<keyword evidence="3" id="KW-1133">Transmembrane helix</keyword>
<dbReference type="Pfam" id="PF03522">
    <property type="entry name" value="SLC12"/>
    <property type="match status" value="1"/>
</dbReference>
<evidence type="ECO:0000256" key="1">
    <source>
        <dbReference type="ARBA" id="ARBA00004141"/>
    </source>
</evidence>
<keyword evidence="4" id="KW-0472">Membrane</keyword>
<dbReference type="GO" id="GO:0008511">
    <property type="term" value="F:sodium:potassium:chloride symporter activity"/>
    <property type="evidence" value="ECO:0007669"/>
    <property type="project" value="TreeGrafter"/>
</dbReference>
<protein>
    <submittedName>
        <fullName evidence="7">SLC12A transporter C-terminal domain-containing protein</fullName>
    </submittedName>
</protein>
<dbReference type="InterPro" id="IPR018491">
    <property type="entry name" value="SLC12_C"/>
</dbReference>
<dbReference type="Proteomes" id="UP000887577">
    <property type="component" value="Unplaced"/>
</dbReference>
<keyword evidence="6" id="KW-1185">Reference proteome</keyword>
<dbReference type="GO" id="GO:0055078">
    <property type="term" value="P:sodium ion homeostasis"/>
    <property type="evidence" value="ECO:0007669"/>
    <property type="project" value="TreeGrafter"/>
</dbReference>
<organism evidence="6 7">
    <name type="scientific">Panagrolaimus superbus</name>
    <dbReference type="NCBI Taxonomy" id="310955"/>
    <lineage>
        <taxon>Eukaryota</taxon>
        <taxon>Metazoa</taxon>
        <taxon>Ecdysozoa</taxon>
        <taxon>Nematoda</taxon>
        <taxon>Chromadorea</taxon>
        <taxon>Rhabditida</taxon>
        <taxon>Tylenchina</taxon>
        <taxon>Panagrolaimomorpha</taxon>
        <taxon>Panagrolaimoidea</taxon>
        <taxon>Panagrolaimidae</taxon>
        <taxon>Panagrolaimus</taxon>
    </lineage>
</organism>